<reference evidence="4" key="1">
    <citation type="journal article" date="2018" name="Genome Biol.">
        <title>SKESA: strategic k-mer extension for scrupulous assemblies.</title>
        <authorList>
            <person name="Souvorov A."/>
            <person name="Agarwala R."/>
            <person name="Lipman D.J."/>
        </authorList>
    </citation>
    <scope>NUCLEOTIDE SEQUENCE</scope>
    <source>
        <strain evidence="4">R404</strain>
    </source>
</reference>
<organism evidence="4 5">
    <name type="scientific">Klebsiella oxytoca</name>
    <dbReference type="NCBI Taxonomy" id="571"/>
    <lineage>
        <taxon>Bacteria</taxon>
        <taxon>Pseudomonadati</taxon>
        <taxon>Pseudomonadota</taxon>
        <taxon>Gammaproteobacteria</taxon>
        <taxon>Enterobacterales</taxon>
        <taxon>Enterobacteriaceae</taxon>
        <taxon>Klebsiella/Raoultella group</taxon>
        <taxon>Klebsiella</taxon>
    </lineage>
</organism>
<dbReference type="CDD" id="cd00254">
    <property type="entry name" value="LT-like"/>
    <property type="match status" value="1"/>
</dbReference>
<gene>
    <name evidence="4" type="ORF">I8Y21_003567</name>
</gene>
<protein>
    <submittedName>
        <fullName evidence="4">Lytic transglycosylase domain-containing protein</fullName>
    </submittedName>
</protein>
<dbReference type="Proteomes" id="UP000856143">
    <property type="component" value="Unassembled WGS sequence"/>
</dbReference>
<evidence type="ECO:0000313" key="5">
    <source>
        <dbReference type="Proteomes" id="UP000856143"/>
    </source>
</evidence>
<dbReference type="Pfam" id="PF01464">
    <property type="entry name" value="SLT"/>
    <property type="match status" value="1"/>
</dbReference>
<feature type="region of interest" description="Disordered" evidence="2">
    <location>
        <begin position="350"/>
        <end position="385"/>
    </location>
</feature>
<dbReference type="EMBL" id="DACSEO010000046">
    <property type="protein sequence ID" value="HAT1682860.1"/>
    <property type="molecule type" value="Genomic_DNA"/>
</dbReference>
<evidence type="ECO:0000259" key="3">
    <source>
        <dbReference type="Pfam" id="PF01464"/>
    </source>
</evidence>
<comment type="similarity">
    <text evidence="1">Belongs to the transglycosylase Slt family.</text>
</comment>
<dbReference type="AlphaFoldDB" id="A0AAN5L9K1"/>
<dbReference type="PANTHER" id="PTHR37423">
    <property type="entry name" value="SOLUBLE LYTIC MUREIN TRANSGLYCOSYLASE-RELATED"/>
    <property type="match status" value="1"/>
</dbReference>
<accession>A0AAN5L9K1</accession>
<sequence>MAGPWDKYQSTPTVEQASDGPWARYQQQPEQSPSQIGGDIVSANEQRFGLPAGLLGAVISKESSGNADAISKKGAIGLAQVMPNTARGMGYDPEELKRNPVLQIEAGARYLKQMLDAHGGNVADALAAYNWGPGNMQKLIRGEKTQIPTETANYVTDPRFAQWTQSAPAGGEGELAQLEQQAAQPWTQAAPAPTFAENVEQVGRGLAQSAVNVANIPGQVVNTALGAIGVPAEDQVMQLRLPENIRPTDPYAQLGAEIGPYLIPGLGAERTAAALASTAGAGRAERIATQGVNMLAENLPGAIAQSTQNNDLSGNLATGLAGSVIGRGLLAAGGRVAGAIRGAAQREGQAAVSAAGRTEQAAPTTEAAPPAPAQPGVQPAGAAVPPEQGVQDVAARVGAAADRETAQRMADAARDVAPRQDVIDAAKQLGLSEDDLLLSHVSGNQAYRDFEQALKSVPGSQLAAQENQMLTKIAKYATDLTDAAGALPDKAAMNDKFLSSFQRGIATVQNKSDQLYNQISAAIPKGQTVEANNIIRYLESKADDVGGWEHLSTNEKRVFNDVSPVGADASPPTYARLDNIRKQIGQAIGKNSGPFRDEETGALKQLYANLTADQEQAVVAAGMGDKWQAAKKLIGVRTTMEDALTGLLGKDLRGDIGTKASLAIRNLAKGDAKGFRALQQDIPSPRIRREVVATSLRDAFSQGSRKENEFHLPGFVDWYQGLKSSGTLPMMERELGGRTAANLRNLFTVSQAVRQARESSIQTGRLNAFIKQFDAEGGVLDKIYRHGKGALATTVLGHIPVVGPTLSYGAVAGMAAKEAARPARSVAADRLLASPEFRSVVKQAKGARLPEKGQQVVNRKMEALIANSAAWKSFYRTLTREEKQAIARVGIIGWLSGEDDGGSY</sequence>
<name>A0AAN5L9K1_KLEOX</name>
<dbReference type="PANTHER" id="PTHR37423:SF2">
    <property type="entry name" value="MEMBRANE-BOUND LYTIC MUREIN TRANSGLYCOSYLASE C"/>
    <property type="match status" value="1"/>
</dbReference>
<proteinExistence type="inferred from homology"/>
<dbReference type="SUPFAM" id="SSF53955">
    <property type="entry name" value="Lysozyme-like"/>
    <property type="match status" value="1"/>
</dbReference>
<feature type="region of interest" description="Disordered" evidence="2">
    <location>
        <begin position="1"/>
        <end position="38"/>
    </location>
</feature>
<evidence type="ECO:0000256" key="2">
    <source>
        <dbReference type="SAM" id="MobiDB-lite"/>
    </source>
</evidence>
<comment type="caution">
    <text evidence="4">The sequence shown here is derived from an EMBL/GenBank/DDBJ whole genome shotgun (WGS) entry which is preliminary data.</text>
</comment>
<evidence type="ECO:0000313" key="4">
    <source>
        <dbReference type="EMBL" id="HAT1682860.1"/>
    </source>
</evidence>
<reference evidence="4" key="2">
    <citation type="submission" date="2020-11" db="EMBL/GenBank/DDBJ databases">
        <authorList>
            <consortium name="NCBI Pathogen Detection Project"/>
        </authorList>
    </citation>
    <scope>NUCLEOTIDE SEQUENCE</scope>
    <source>
        <strain evidence="4">R404</strain>
    </source>
</reference>
<feature type="compositionally biased region" description="Polar residues" evidence="2">
    <location>
        <begin position="25"/>
        <end position="35"/>
    </location>
</feature>
<dbReference type="Gene3D" id="1.10.530.10">
    <property type="match status" value="1"/>
</dbReference>
<dbReference type="InterPro" id="IPR008258">
    <property type="entry name" value="Transglycosylase_SLT_dom_1"/>
</dbReference>
<feature type="domain" description="Transglycosylase SLT" evidence="3">
    <location>
        <begin position="41"/>
        <end position="146"/>
    </location>
</feature>
<evidence type="ECO:0000256" key="1">
    <source>
        <dbReference type="ARBA" id="ARBA00007734"/>
    </source>
</evidence>
<feature type="compositionally biased region" description="Low complexity" evidence="2">
    <location>
        <begin position="358"/>
        <end position="385"/>
    </location>
</feature>
<dbReference type="InterPro" id="IPR023346">
    <property type="entry name" value="Lysozyme-like_dom_sf"/>
</dbReference>